<comment type="caution">
    <text evidence="2">The sequence shown here is derived from an EMBL/GenBank/DDBJ whole genome shotgun (WGS) entry which is preliminary data.</text>
</comment>
<sequence length="88" mass="10174">MKTPNFGIKNIKPISELRSYNKLLEEVTPDNPVILTKNGYGKYAIVDIDEFEKFEQEQVANELIQIVDHARKGSLHSLKDVEKEIMDR</sequence>
<organism evidence="2 3">
    <name type="scientific">Lentilactobacillus kefiri</name>
    <name type="common">Lactobacillus kefiri</name>
    <dbReference type="NCBI Taxonomy" id="33962"/>
    <lineage>
        <taxon>Bacteria</taxon>
        <taxon>Bacillati</taxon>
        <taxon>Bacillota</taxon>
        <taxon>Bacilli</taxon>
        <taxon>Lactobacillales</taxon>
        <taxon>Lactobacillaceae</taxon>
        <taxon>Lentilactobacillus</taxon>
    </lineage>
</organism>
<protein>
    <submittedName>
        <fullName evidence="2">Uncharacterized protein</fullName>
    </submittedName>
</protein>
<dbReference type="NCBIfam" id="TIGR01552">
    <property type="entry name" value="phd_fam"/>
    <property type="match status" value="1"/>
</dbReference>
<evidence type="ECO:0000313" key="2">
    <source>
        <dbReference type="EMBL" id="GEL28405.1"/>
    </source>
</evidence>
<name>A0A511DUA3_LENKE</name>
<dbReference type="GeneID" id="71567119"/>
<evidence type="ECO:0000313" key="3">
    <source>
        <dbReference type="Proteomes" id="UP000321893"/>
    </source>
</evidence>
<gene>
    <name evidence="2" type="ORF">LKE01_12250</name>
</gene>
<accession>A0A511DUA3</accession>
<reference evidence="2" key="1">
    <citation type="submission" date="2019-07" db="EMBL/GenBank/DDBJ databases">
        <title>Whole genome shotgun sequence of Lactobacillus kefiri NBRC 15888.</title>
        <authorList>
            <person name="Hosoyama A."/>
            <person name="Uohara A."/>
            <person name="Ohji S."/>
            <person name="Ichikawa N."/>
        </authorList>
    </citation>
    <scope>NUCLEOTIDE SEQUENCE [LARGE SCALE GENOMIC DNA]</scope>
    <source>
        <strain evidence="2">NBRC 15888</strain>
    </source>
</reference>
<keyword evidence="3" id="KW-1185">Reference proteome</keyword>
<dbReference type="Proteomes" id="UP000321893">
    <property type="component" value="Unassembled WGS sequence"/>
</dbReference>
<dbReference type="InterPro" id="IPR036165">
    <property type="entry name" value="YefM-like_sf"/>
</dbReference>
<dbReference type="AlphaFoldDB" id="A0A511DUA3"/>
<dbReference type="OrthoDB" id="9795585at2"/>
<dbReference type="RefSeq" id="WP_054769170.1">
    <property type="nucleotide sequence ID" value="NZ_BJVK01000013.1"/>
</dbReference>
<dbReference type="SUPFAM" id="SSF143120">
    <property type="entry name" value="YefM-like"/>
    <property type="match status" value="1"/>
</dbReference>
<proteinExistence type="inferred from homology"/>
<dbReference type="EMBL" id="BJVK01000013">
    <property type="protein sequence ID" value="GEL28405.1"/>
    <property type="molecule type" value="Genomic_DNA"/>
</dbReference>
<evidence type="ECO:0000256" key="1">
    <source>
        <dbReference type="ARBA" id="ARBA00009981"/>
    </source>
</evidence>
<dbReference type="STRING" id="1423764.FC95_GL000627"/>
<comment type="similarity">
    <text evidence="1">Belongs to the phD/YefM antitoxin family.</text>
</comment>